<feature type="compositionally biased region" description="Acidic residues" evidence="7">
    <location>
        <begin position="1368"/>
        <end position="1380"/>
    </location>
</feature>
<keyword evidence="3 13" id="KW-0808">Transferase</keyword>
<dbReference type="GO" id="GO:0000428">
    <property type="term" value="C:DNA-directed RNA polymerase complex"/>
    <property type="evidence" value="ECO:0007669"/>
    <property type="project" value="UniProtKB-KW"/>
</dbReference>
<feature type="compositionally biased region" description="Low complexity" evidence="7">
    <location>
        <begin position="1"/>
        <end position="18"/>
    </location>
</feature>
<dbReference type="InterPro" id="IPR037033">
    <property type="entry name" value="DNA-dir_RNAP_su2_hyb_sf"/>
</dbReference>
<evidence type="ECO:0000256" key="4">
    <source>
        <dbReference type="ARBA" id="ARBA00022695"/>
    </source>
</evidence>
<evidence type="ECO:0000256" key="6">
    <source>
        <dbReference type="ARBA" id="ARBA00048552"/>
    </source>
</evidence>
<organism evidence="13">
    <name type="scientific">mine drainage metagenome</name>
    <dbReference type="NCBI Taxonomy" id="410659"/>
    <lineage>
        <taxon>unclassified sequences</taxon>
        <taxon>metagenomes</taxon>
        <taxon>ecological metagenomes</taxon>
    </lineage>
</organism>
<feature type="domain" description="RNA polymerase Rpb2" evidence="11">
    <location>
        <begin position="640"/>
        <end position="708"/>
    </location>
</feature>
<keyword evidence="4 13" id="KW-0548">Nucleotidyltransferase</keyword>
<protein>
    <recommendedName>
        <fullName evidence="1">DNA-directed RNA polymerase</fullName>
        <ecNumber evidence="1">2.7.7.6</ecNumber>
    </recommendedName>
</protein>
<evidence type="ECO:0000259" key="8">
    <source>
        <dbReference type="Pfam" id="PF00562"/>
    </source>
</evidence>
<evidence type="ECO:0000313" key="13">
    <source>
        <dbReference type="EMBL" id="CBH75251.1"/>
    </source>
</evidence>
<keyword evidence="5" id="KW-0804">Transcription</keyword>
<keyword evidence="2" id="KW-0240">DNA-directed RNA polymerase</keyword>
<feature type="region of interest" description="Disordered" evidence="7">
    <location>
        <begin position="1368"/>
        <end position="1390"/>
    </location>
</feature>
<evidence type="ECO:0000256" key="2">
    <source>
        <dbReference type="ARBA" id="ARBA00022478"/>
    </source>
</evidence>
<dbReference type="InterPro" id="IPR007644">
    <property type="entry name" value="RNA_pol_bsu_protrusion"/>
</dbReference>
<dbReference type="InterPro" id="IPR007121">
    <property type="entry name" value="RNA_pol_bsu_CS"/>
</dbReference>
<dbReference type="Pfam" id="PF10385">
    <property type="entry name" value="RNA_pol_Rpb2_45"/>
    <property type="match status" value="1"/>
</dbReference>
<dbReference type="PROSITE" id="PS01166">
    <property type="entry name" value="RNA_POL_BETA"/>
    <property type="match status" value="1"/>
</dbReference>
<dbReference type="GO" id="GO:0003677">
    <property type="term" value="F:DNA binding"/>
    <property type="evidence" value="ECO:0007669"/>
    <property type="project" value="InterPro"/>
</dbReference>
<dbReference type="PANTHER" id="PTHR20856">
    <property type="entry name" value="DNA-DIRECTED RNA POLYMERASE I SUBUNIT 2"/>
    <property type="match status" value="1"/>
</dbReference>
<dbReference type="GO" id="GO:0006351">
    <property type="term" value="P:DNA-templated transcription"/>
    <property type="evidence" value="ECO:0007669"/>
    <property type="project" value="InterPro"/>
</dbReference>
<dbReference type="Gene3D" id="2.40.50.150">
    <property type="match status" value="1"/>
</dbReference>
<dbReference type="Gene3D" id="3.90.1110.10">
    <property type="entry name" value="RNA polymerase Rpb2, domain 2"/>
    <property type="match status" value="1"/>
</dbReference>
<reference evidence="13" key="1">
    <citation type="submission" date="2009-10" db="EMBL/GenBank/DDBJ databases">
        <title>Diversity of trophic interactions inside an arsenic-rich microbial ecosystem.</title>
        <authorList>
            <person name="Bertin P.N."/>
            <person name="Heinrich-Salmeron A."/>
            <person name="Pelletier E."/>
            <person name="Goulhen-Chollet F."/>
            <person name="Arsene-Ploetze F."/>
            <person name="Gallien S."/>
            <person name="Calteau A."/>
            <person name="Vallenet D."/>
            <person name="Casiot C."/>
            <person name="Chane-Woon-Ming B."/>
            <person name="Giloteaux L."/>
            <person name="Barakat M."/>
            <person name="Bonnefoy V."/>
            <person name="Bruneel O."/>
            <person name="Chandler M."/>
            <person name="Cleiss J."/>
            <person name="Duran R."/>
            <person name="Elbaz-Poulichet F."/>
            <person name="Fonknechten N."/>
            <person name="Lauga B."/>
            <person name="Mornico D."/>
            <person name="Ortet P."/>
            <person name="Schaeffer C."/>
            <person name="Siguier P."/>
            <person name="Alexander Thil Smith A."/>
            <person name="Van Dorsselaer A."/>
            <person name="Weissenbach J."/>
            <person name="Medigue C."/>
            <person name="Le Paslier D."/>
        </authorList>
    </citation>
    <scope>NUCLEOTIDE SEQUENCE</scope>
</reference>
<comment type="catalytic activity">
    <reaction evidence="6">
        <text>RNA(n) + a ribonucleoside 5'-triphosphate = RNA(n+1) + diphosphate</text>
        <dbReference type="Rhea" id="RHEA:21248"/>
        <dbReference type="Rhea" id="RHEA-COMP:14527"/>
        <dbReference type="Rhea" id="RHEA-COMP:17342"/>
        <dbReference type="ChEBI" id="CHEBI:33019"/>
        <dbReference type="ChEBI" id="CHEBI:61557"/>
        <dbReference type="ChEBI" id="CHEBI:140395"/>
        <dbReference type="EC" id="2.7.7.6"/>
    </reaction>
</comment>
<evidence type="ECO:0000259" key="9">
    <source>
        <dbReference type="Pfam" id="PF04560"/>
    </source>
</evidence>
<evidence type="ECO:0000259" key="10">
    <source>
        <dbReference type="Pfam" id="PF04563"/>
    </source>
</evidence>
<feature type="domain" description="RNA polymerase Rpb2" evidence="9">
    <location>
        <begin position="1231"/>
        <end position="1306"/>
    </location>
</feature>
<dbReference type="InterPro" id="IPR042107">
    <property type="entry name" value="DNA-dir_RNA_pol_bsu_ext_1_sf"/>
</dbReference>
<feature type="domain" description="DNA-directed RNA polymerase subunit 2 hybrid-binding" evidence="8">
    <location>
        <begin position="845"/>
        <end position="1229"/>
    </location>
</feature>
<dbReference type="HAMAP" id="MF_01321">
    <property type="entry name" value="RNApol_bact_RpoB"/>
    <property type="match status" value="1"/>
</dbReference>
<sequence>MATTKAAKTATTTSSGGTKAKGKRSGGEGKSTPMASHFPMPTGAFTVEVPVDPGPKRSRHSFSKIPHVLELPNLIELQKASFEWFKTEGLAEAFAAISPIKDFTGNLILMFGEHSLGEPKFSIEECRERDMTYSAPLRVRVRLITAESGEIKGIPDQEIFMGDFPLMTDKGTFMINGAERVIVSQLVRSPGFLVEKAKPAEGKGYTAKIIPKRGAWVKFFAGASDEGDRFGAINVSFDKSRAVSMIAFLRAVSSPEHFPLDDAPAAAYDADGLARPYVEKVLRACADMFPWKGIGRQATAASDAIEVPRPQSQHERQVRDVFATMFPNRIARGEAFDLVVELGDKSKRDAAAAKLSALYHRNCVWNSDEAILKLFSGTYPRRRVDDGTSRPLGRAPRGLKKKQQTSDRAAELRELFDRLFPDASPDNLILNTLIEDGDTVNRETALEAVYGALRYGEPFTSHEDAEKLIRTLLFDENKCELGKVGRFKVTSKLHYRILNPEKDSRIRAKSEKKGLNLSLLTVEGDRSEFEVDEFGPFSYRPEGAPGLTRADFIAIVRRLCRVAVRDISPDDVDHLGNRRVNTVGELLQNQFRVGLQRLERVVRERMTTQEIETVTPQALINIRPVVAAIKEFFGSSQLSQFMDQTNSLAELTHKRRLSALGPGGLSRERAGFEARDVHTSHYGRICPIETPEGPNIGLIGSLATYGRVNSLGFIETPYRIVRDGRVTDEIRYFTADVEEEFIIGQANTPLAADGTILAKTVVCRHRGDDIEEPAGRVELMDISPKQIVSVATALIPFLEHDDANRALMGANMQRQAVPLLRPQAPIVGTGMEYRAAKDSGSLVVADEAGTVIAVDATQIVLETADGEKVYELLKFVRSNAGTCINQRPIVTMGEKVVAGQVLADGPTSDEGELALGQNVLVAFMPWEGYNYEDAILISERMVKEDRFTSIHIEEYECEARDTKLGPEEITRDIPNVGEDALKDLDERGIIRIGAEVRPEDILVGKVTPKGETELTAEERLLRAIFGEKSREVRDTSLKVPHGEKGKIIDVKVFSRENGDELSPGVNHLVRVYVAQKRKILQGDKMAGRHGNKGVIAKVLPEEDMPYLEDGTPVDIVLNPLGVPSRMNIGQILETHLGWAARMLGFQIATPVFDGATAEDIEDWLQDAGLPSDGKAWLRDGRSGDRFDRPITVGMIYMLKLAHLVDDKIHARSTGPYSMITQQPLGGKAQFGGQRFGEMEVWALEAYGAAYTLQELLTVKSDDVVGRVKTYEAIVKGENVMEPGVPESFKVLIKELQSLALDVKVLTESREEIDTRELRLGNDDLGLNEEVAYGVLMGAEDPLLSQTQVAAAEAVAAAAADGVLPEIEAEEEAEEEEEEIDDSKPFVAGPIPAAPTVARAAEIEGDDIFAADEEIAVDDDLEGPQGYELEEEEDEIVDDDAPAFAVDDDEVVYPDAGTVEEEF</sequence>
<gene>
    <name evidence="13" type="ORF">CARN1_1576</name>
</gene>
<feature type="domain" description="DNA-directed RNA polymerase beta subunit external 1" evidence="12">
    <location>
        <begin position="718"/>
        <end position="783"/>
    </location>
</feature>
<dbReference type="CDD" id="cd00653">
    <property type="entry name" value="RNA_pol_B_RPB2"/>
    <property type="match status" value="1"/>
</dbReference>
<dbReference type="InterPro" id="IPR037034">
    <property type="entry name" value="RNA_pol_Rpb2_2_sf"/>
</dbReference>
<dbReference type="InterPro" id="IPR007645">
    <property type="entry name" value="RNA_pol_Rpb2_3"/>
</dbReference>
<dbReference type="GO" id="GO:0032549">
    <property type="term" value="F:ribonucleoside binding"/>
    <property type="evidence" value="ECO:0007669"/>
    <property type="project" value="InterPro"/>
</dbReference>
<dbReference type="InterPro" id="IPR019462">
    <property type="entry name" value="DNA-dir_RNA_pol_bsu_external_1"/>
</dbReference>
<dbReference type="GO" id="GO:0003899">
    <property type="term" value="F:DNA-directed RNA polymerase activity"/>
    <property type="evidence" value="ECO:0007669"/>
    <property type="project" value="UniProtKB-EC"/>
</dbReference>
<evidence type="ECO:0000256" key="3">
    <source>
        <dbReference type="ARBA" id="ARBA00022679"/>
    </source>
</evidence>
<dbReference type="EC" id="2.7.7.6" evidence="1"/>
<dbReference type="SUPFAM" id="SSF64484">
    <property type="entry name" value="beta and beta-prime subunits of DNA dependent RNA-polymerase"/>
    <property type="match status" value="1"/>
</dbReference>
<feature type="region of interest" description="Disordered" evidence="7">
    <location>
        <begin position="385"/>
        <end position="405"/>
    </location>
</feature>
<dbReference type="InterPro" id="IPR007120">
    <property type="entry name" value="DNA-dir_RNAP_su2_dom"/>
</dbReference>
<dbReference type="InterPro" id="IPR010243">
    <property type="entry name" value="RNA_pol_bsu_bac"/>
</dbReference>
<dbReference type="NCBIfam" id="TIGR02013">
    <property type="entry name" value="rpoB"/>
    <property type="match status" value="1"/>
</dbReference>
<evidence type="ECO:0000256" key="1">
    <source>
        <dbReference type="ARBA" id="ARBA00012418"/>
    </source>
</evidence>
<comment type="caution">
    <text evidence="13">The sequence shown here is derived from an EMBL/GenBank/DDBJ whole genome shotgun (WGS) entry which is preliminary data.</text>
</comment>
<dbReference type="InterPro" id="IPR015712">
    <property type="entry name" value="DNA-dir_RNA_pol_su2"/>
</dbReference>
<dbReference type="Pfam" id="PF00562">
    <property type="entry name" value="RNA_pol_Rpb2_6"/>
    <property type="match status" value="1"/>
</dbReference>
<dbReference type="Pfam" id="PF04563">
    <property type="entry name" value="RNA_pol_Rpb2_1"/>
    <property type="match status" value="1"/>
</dbReference>
<evidence type="ECO:0000259" key="11">
    <source>
        <dbReference type="Pfam" id="PF04565"/>
    </source>
</evidence>
<evidence type="ECO:0000256" key="7">
    <source>
        <dbReference type="SAM" id="MobiDB-lite"/>
    </source>
</evidence>
<dbReference type="Pfam" id="PF04560">
    <property type="entry name" value="RNA_pol_Rpb2_7"/>
    <property type="match status" value="1"/>
</dbReference>
<dbReference type="EMBL" id="CABL01000006">
    <property type="protein sequence ID" value="CBH75251.1"/>
    <property type="molecule type" value="Genomic_DNA"/>
</dbReference>
<name>E6PFL5_9ZZZZ</name>
<feature type="region of interest" description="Disordered" evidence="7">
    <location>
        <begin position="1"/>
        <end position="58"/>
    </location>
</feature>
<evidence type="ECO:0000256" key="5">
    <source>
        <dbReference type="ARBA" id="ARBA00023163"/>
    </source>
</evidence>
<dbReference type="Gene3D" id="3.90.1800.10">
    <property type="entry name" value="RNA polymerase alpha subunit dimerisation domain"/>
    <property type="match status" value="1"/>
</dbReference>
<proteinExistence type="inferred from homology"/>
<feature type="domain" description="RNA polymerase beta subunit protrusion" evidence="10">
    <location>
        <begin position="101"/>
        <end position="625"/>
    </location>
</feature>
<dbReference type="Gene3D" id="2.40.270.10">
    <property type="entry name" value="DNA-directed RNA polymerase, subunit 2, domain 6"/>
    <property type="match status" value="1"/>
</dbReference>
<dbReference type="Gene3D" id="2.30.150.10">
    <property type="entry name" value="DNA-directed RNA polymerase, beta subunit, external 1 domain"/>
    <property type="match status" value="1"/>
</dbReference>
<dbReference type="NCBIfam" id="NF001616">
    <property type="entry name" value="PRK00405.1"/>
    <property type="match status" value="1"/>
</dbReference>
<dbReference type="Gene3D" id="2.40.50.100">
    <property type="match status" value="1"/>
</dbReference>
<dbReference type="Gene3D" id="3.90.1100.10">
    <property type="match status" value="2"/>
</dbReference>
<dbReference type="Pfam" id="PF04565">
    <property type="entry name" value="RNA_pol_Rpb2_3"/>
    <property type="match status" value="1"/>
</dbReference>
<accession>E6PFL5</accession>
<evidence type="ECO:0000259" key="12">
    <source>
        <dbReference type="Pfam" id="PF10385"/>
    </source>
</evidence>
<dbReference type="InterPro" id="IPR014724">
    <property type="entry name" value="RNA_pol_RPB2_OB-fold"/>
</dbReference>
<dbReference type="FunFam" id="3.90.1800.10:FF:000001">
    <property type="entry name" value="DNA-directed RNA polymerase subunit beta"/>
    <property type="match status" value="1"/>
</dbReference>
<dbReference type="InterPro" id="IPR007641">
    <property type="entry name" value="RNA_pol_Rpb2_7"/>
</dbReference>